<dbReference type="STRING" id="671987.R0KRC3"/>
<name>R0KRC3_EXST2</name>
<dbReference type="OrthoDB" id="2922289at2759"/>
<evidence type="ECO:0000313" key="1">
    <source>
        <dbReference type="EMBL" id="EOA90362.1"/>
    </source>
</evidence>
<keyword evidence="2" id="KW-1185">Reference proteome</keyword>
<protein>
    <submittedName>
        <fullName evidence="1">Uncharacterized protein</fullName>
    </submittedName>
</protein>
<dbReference type="Proteomes" id="UP000016935">
    <property type="component" value="Unassembled WGS sequence"/>
</dbReference>
<reference evidence="1 2" key="1">
    <citation type="journal article" date="2012" name="PLoS Pathog.">
        <title>Diverse lifestyles and strategies of plant pathogenesis encoded in the genomes of eighteen Dothideomycetes fungi.</title>
        <authorList>
            <person name="Ohm R.A."/>
            <person name="Feau N."/>
            <person name="Henrissat B."/>
            <person name="Schoch C.L."/>
            <person name="Horwitz B.A."/>
            <person name="Barry K.W."/>
            <person name="Condon B.J."/>
            <person name="Copeland A.C."/>
            <person name="Dhillon B."/>
            <person name="Glaser F."/>
            <person name="Hesse C.N."/>
            <person name="Kosti I."/>
            <person name="LaButti K."/>
            <person name="Lindquist E.A."/>
            <person name="Lucas S."/>
            <person name="Salamov A.A."/>
            <person name="Bradshaw R.E."/>
            <person name="Ciuffetti L."/>
            <person name="Hamelin R.C."/>
            <person name="Kema G.H.J."/>
            <person name="Lawrence C."/>
            <person name="Scott J.A."/>
            <person name="Spatafora J.W."/>
            <person name="Turgeon B.G."/>
            <person name="de Wit P.J.G.M."/>
            <person name="Zhong S."/>
            <person name="Goodwin S.B."/>
            <person name="Grigoriev I.V."/>
        </authorList>
    </citation>
    <scope>NUCLEOTIDE SEQUENCE [LARGE SCALE GENOMIC DNA]</scope>
    <source>
        <strain evidence="2">28A</strain>
    </source>
</reference>
<dbReference type="AlphaFoldDB" id="R0KRC3"/>
<proteinExistence type="predicted"/>
<feature type="non-terminal residue" evidence="1">
    <location>
        <position position="1"/>
    </location>
</feature>
<accession>R0KRC3</accession>
<feature type="non-terminal residue" evidence="1">
    <location>
        <position position="326"/>
    </location>
</feature>
<reference evidence="1 2" key="2">
    <citation type="journal article" date="2013" name="PLoS Genet.">
        <title>Comparative genome structure, secondary metabolite, and effector coding capacity across Cochliobolus pathogens.</title>
        <authorList>
            <person name="Condon B.J."/>
            <person name="Leng Y."/>
            <person name="Wu D."/>
            <person name="Bushley K.E."/>
            <person name="Ohm R.A."/>
            <person name="Otillar R."/>
            <person name="Martin J."/>
            <person name="Schackwitz W."/>
            <person name="Grimwood J."/>
            <person name="MohdZainudin N."/>
            <person name="Xue C."/>
            <person name="Wang R."/>
            <person name="Manning V.A."/>
            <person name="Dhillon B."/>
            <person name="Tu Z.J."/>
            <person name="Steffenson B.J."/>
            <person name="Salamov A."/>
            <person name="Sun H."/>
            <person name="Lowry S."/>
            <person name="LaButti K."/>
            <person name="Han J."/>
            <person name="Copeland A."/>
            <person name="Lindquist E."/>
            <person name="Barry K."/>
            <person name="Schmutz J."/>
            <person name="Baker S.E."/>
            <person name="Ciuffetti L.M."/>
            <person name="Grigoriev I.V."/>
            <person name="Zhong S."/>
            <person name="Turgeon B.G."/>
        </authorList>
    </citation>
    <scope>NUCLEOTIDE SEQUENCE [LARGE SCALE GENOMIC DNA]</scope>
    <source>
        <strain evidence="2">28A</strain>
    </source>
</reference>
<evidence type="ECO:0000313" key="2">
    <source>
        <dbReference type="Proteomes" id="UP000016935"/>
    </source>
</evidence>
<dbReference type="GeneID" id="19405336"/>
<dbReference type="HOGENOM" id="CLU_854079_0_0_1"/>
<sequence>CGYFDVQYNRGCVVLFGSEYGKLKSWDGALTHRQDALGFPRAQLLLEAQSKLMGILRQILTKALARIPADPPQGAESLLHCITRYWFWQGVLVEIEHTSALFSRFRDHIAPGSDLPQKFESALGALEAIIDQGIDLRVRQLSSLLRERPGFSDLYEHEYDAATNSSITRVKSCPGMPNPVTEYKTHRLWWCLGNLLAEYENPSRFPYAMLFGILDDHLRTSSANERKKMDGIMYERFTDFATMIKLAEALRFHRPSYAKRQPDDCKVKDDRLGWRRICLANNRPYISWRAANALRNFQKTNPPAGGKCGKWLQAYQANHDALQKLW</sequence>
<dbReference type="RefSeq" id="XP_008021943.1">
    <property type="nucleotide sequence ID" value="XM_008023752.1"/>
</dbReference>
<organism evidence="1 2">
    <name type="scientific">Exserohilum turcicum (strain 28A)</name>
    <name type="common">Northern leaf blight fungus</name>
    <name type="synonym">Setosphaeria turcica</name>
    <dbReference type="NCBI Taxonomy" id="671987"/>
    <lineage>
        <taxon>Eukaryota</taxon>
        <taxon>Fungi</taxon>
        <taxon>Dikarya</taxon>
        <taxon>Ascomycota</taxon>
        <taxon>Pezizomycotina</taxon>
        <taxon>Dothideomycetes</taxon>
        <taxon>Pleosporomycetidae</taxon>
        <taxon>Pleosporales</taxon>
        <taxon>Pleosporineae</taxon>
        <taxon>Pleosporaceae</taxon>
        <taxon>Exserohilum</taxon>
    </lineage>
</organism>
<gene>
    <name evidence="1" type="ORF">SETTUDRAFT_67622</name>
</gene>
<dbReference type="EMBL" id="KB908493">
    <property type="protein sequence ID" value="EOA90362.1"/>
    <property type="molecule type" value="Genomic_DNA"/>
</dbReference>